<feature type="region of interest" description="Disordered" evidence="1">
    <location>
        <begin position="65"/>
        <end position="89"/>
    </location>
</feature>
<accession>A0A1G8ZAR7</accession>
<dbReference type="OrthoDB" id="1491713at2"/>
<evidence type="ECO:0000313" key="2">
    <source>
        <dbReference type="EMBL" id="SDK12216.1"/>
    </source>
</evidence>
<sequence>MLNLIGALALNTAVHCGYEGEVRAIGLARQPGSGELVYCEYHLPARGQRSRVLYYSPAGHRIAEKKLESRGGGSPHNTPRPQVRQQDYRHGEERQVLWKGSVWQLRYRQAGGASWESARLEAHQADVVDAGFDAFVRQNWSRLAAGEPVEFSFASPLHGRAVTLRARKVTCKKGGQGTLCLQVDLAQPLLRLFAGNLYLVYGVGNRQLRTFDGIVNLLDSEGESQRLRIDYHYP</sequence>
<evidence type="ECO:0000256" key="1">
    <source>
        <dbReference type="SAM" id="MobiDB-lite"/>
    </source>
</evidence>
<reference evidence="3" key="1">
    <citation type="submission" date="2016-10" db="EMBL/GenBank/DDBJ databases">
        <authorList>
            <person name="Varghese N."/>
            <person name="Submissions S."/>
        </authorList>
    </citation>
    <scope>NUCLEOTIDE SEQUENCE [LARGE SCALE GENOMIC DNA]</scope>
    <source>
        <strain evidence="3">CGMCC 1.10658</strain>
    </source>
</reference>
<evidence type="ECO:0000313" key="3">
    <source>
        <dbReference type="Proteomes" id="UP000199305"/>
    </source>
</evidence>
<dbReference type="Proteomes" id="UP000199305">
    <property type="component" value="Unassembled WGS sequence"/>
</dbReference>
<gene>
    <name evidence="2" type="ORF">SAMN05216212_1545</name>
</gene>
<dbReference type="EMBL" id="FNFH01000003">
    <property type="protein sequence ID" value="SDK12216.1"/>
    <property type="molecule type" value="Genomic_DNA"/>
</dbReference>
<proteinExistence type="predicted"/>
<protein>
    <recommendedName>
        <fullName evidence="4">DUF3108 domain-containing protein</fullName>
    </recommendedName>
</protein>
<dbReference type="RefSeq" id="WP_091511364.1">
    <property type="nucleotide sequence ID" value="NZ_FNFH01000003.1"/>
</dbReference>
<evidence type="ECO:0008006" key="4">
    <source>
        <dbReference type="Google" id="ProtNLM"/>
    </source>
</evidence>
<name>A0A1G8ZAR7_9GAMM</name>
<dbReference type="AlphaFoldDB" id="A0A1G8ZAR7"/>
<organism evidence="2 3">
    <name type="scientific">Microbulbifer yueqingensis</name>
    <dbReference type="NCBI Taxonomy" id="658219"/>
    <lineage>
        <taxon>Bacteria</taxon>
        <taxon>Pseudomonadati</taxon>
        <taxon>Pseudomonadota</taxon>
        <taxon>Gammaproteobacteria</taxon>
        <taxon>Cellvibrionales</taxon>
        <taxon>Microbulbiferaceae</taxon>
        <taxon>Microbulbifer</taxon>
    </lineage>
</organism>
<feature type="compositionally biased region" description="Polar residues" evidence="1">
    <location>
        <begin position="75"/>
        <end position="85"/>
    </location>
</feature>
<keyword evidence="3" id="KW-1185">Reference proteome</keyword>
<dbReference type="STRING" id="658219.SAMN05216212_1545"/>